<keyword evidence="2" id="KW-1185">Reference proteome</keyword>
<gene>
    <name evidence="1" type="ORF">EV702DRAFT_979572</name>
</gene>
<dbReference type="OrthoDB" id="3157803at2759"/>
<evidence type="ECO:0000313" key="1">
    <source>
        <dbReference type="EMBL" id="KAG1768240.1"/>
    </source>
</evidence>
<dbReference type="Proteomes" id="UP000714275">
    <property type="component" value="Unassembled WGS sequence"/>
</dbReference>
<sequence length="102" mass="11620">MFQGTRTPQEFSKDEVLHAVAEFVVCDDQSLAVVNKASFRNCLVTMRPAATKVDIPSTHNVTNYIHNSFVKFFVKFKLDMQVRIVCICGQRHTTLAEADYHI</sequence>
<dbReference type="EMBL" id="JABBWD010000080">
    <property type="protein sequence ID" value="KAG1768240.1"/>
    <property type="molecule type" value="Genomic_DNA"/>
</dbReference>
<protein>
    <submittedName>
        <fullName evidence="1">Uncharacterized protein</fullName>
    </submittedName>
</protein>
<proteinExistence type="predicted"/>
<evidence type="ECO:0000313" key="2">
    <source>
        <dbReference type="Proteomes" id="UP000714275"/>
    </source>
</evidence>
<dbReference type="AlphaFoldDB" id="A0A9P6ZKZ3"/>
<comment type="caution">
    <text evidence="1">The sequence shown here is derived from an EMBL/GenBank/DDBJ whole genome shotgun (WGS) entry which is preliminary data.</text>
</comment>
<name>A0A9P6ZKZ3_9AGAM</name>
<reference evidence="1" key="1">
    <citation type="journal article" date="2020" name="New Phytol.">
        <title>Comparative genomics reveals dynamic genome evolution in host specialist ectomycorrhizal fungi.</title>
        <authorList>
            <person name="Lofgren L.A."/>
            <person name="Nguyen N.H."/>
            <person name="Vilgalys R."/>
            <person name="Ruytinx J."/>
            <person name="Liao H.L."/>
            <person name="Branco S."/>
            <person name="Kuo A."/>
            <person name="LaButti K."/>
            <person name="Lipzen A."/>
            <person name="Andreopoulos W."/>
            <person name="Pangilinan J."/>
            <person name="Riley R."/>
            <person name="Hundley H."/>
            <person name="Na H."/>
            <person name="Barry K."/>
            <person name="Grigoriev I.V."/>
            <person name="Stajich J.E."/>
            <person name="Kennedy P.G."/>
        </authorList>
    </citation>
    <scope>NUCLEOTIDE SEQUENCE</scope>
    <source>
        <strain evidence="1">DOB743</strain>
    </source>
</reference>
<organism evidence="1 2">
    <name type="scientific">Suillus placidus</name>
    <dbReference type="NCBI Taxonomy" id="48579"/>
    <lineage>
        <taxon>Eukaryota</taxon>
        <taxon>Fungi</taxon>
        <taxon>Dikarya</taxon>
        <taxon>Basidiomycota</taxon>
        <taxon>Agaricomycotina</taxon>
        <taxon>Agaricomycetes</taxon>
        <taxon>Agaricomycetidae</taxon>
        <taxon>Boletales</taxon>
        <taxon>Suillineae</taxon>
        <taxon>Suillaceae</taxon>
        <taxon>Suillus</taxon>
    </lineage>
</organism>
<accession>A0A9P6ZKZ3</accession>